<feature type="region of interest" description="Disordered" evidence="1">
    <location>
        <begin position="149"/>
        <end position="169"/>
    </location>
</feature>
<gene>
    <name evidence="2" type="ORF">V474_07915</name>
</gene>
<keyword evidence="3" id="KW-1185">Reference proteome</keyword>
<evidence type="ECO:0000256" key="1">
    <source>
        <dbReference type="SAM" id="MobiDB-lite"/>
    </source>
</evidence>
<sequence>MTGLALLRAPFPPNQISKLPKETKNQIDARKANKNLMVWKCPECGGPHHKDAVHLDYVGHAALTDRLLDCDPQWNWEPVILPGLPNPGNGMWIRLTVCGVSRIGFGDAGTKQGGDAIKEVIGDAMRNAAMRFGAALDLWHKGDLHADEAEEGETAAQPTRQQQDQRDEPRIISQHQWAKITELLRATGAQAKPILDHYKVADLKDLNERQAMKAINQLEDKLAELAKADTNRAGQSGSRPAERGGAPSGEYGDIADTDIPF</sequence>
<dbReference type="Proteomes" id="UP000052268">
    <property type="component" value="Unassembled WGS sequence"/>
</dbReference>
<proteinExistence type="predicted"/>
<evidence type="ECO:0000313" key="2">
    <source>
        <dbReference type="EMBL" id="KMS59151.1"/>
    </source>
</evidence>
<reference evidence="2 3" key="1">
    <citation type="journal article" date="2015" name="G3 (Bethesda)">
        <title>Insights into Ongoing Evolution of the Hexachlorocyclohexane Catabolic Pathway from Comparative Genomics of Ten Sphingomonadaceae Strains.</title>
        <authorList>
            <person name="Pearce S.L."/>
            <person name="Oakeshott J.G."/>
            <person name="Pandey G."/>
        </authorList>
    </citation>
    <scope>NUCLEOTIDE SEQUENCE [LARGE SCALE GENOMIC DNA]</scope>
    <source>
        <strain evidence="2 3">LL02</strain>
    </source>
</reference>
<comment type="caution">
    <text evidence="2">The sequence shown here is derived from an EMBL/GenBank/DDBJ whole genome shotgun (WGS) entry which is preliminary data.</text>
</comment>
<feature type="region of interest" description="Disordered" evidence="1">
    <location>
        <begin position="226"/>
        <end position="261"/>
    </location>
</feature>
<organism evidence="2 3">
    <name type="scientific">Novosphingobium barchaimii LL02</name>
    <dbReference type="NCBI Taxonomy" id="1114963"/>
    <lineage>
        <taxon>Bacteria</taxon>
        <taxon>Pseudomonadati</taxon>
        <taxon>Pseudomonadota</taxon>
        <taxon>Alphaproteobacteria</taxon>
        <taxon>Sphingomonadales</taxon>
        <taxon>Sphingomonadaceae</taxon>
        <taxon>Novosphingobium</taxon>
    </lineage>
</organism>
<accession>A0A0J7Y5I6</accession>
<protein>
    <submittedName>
        <fullName evidence="2">Uncharacterized protein</fullName>
    </submittedName>
</protein>
<evidence type="ECO:0000313" key="3">
    <source>
        <dbReference type="Proteomes" id="UP000052268"/>
    </source>
</evidence>
<name>A0A0J7Y5I6_9SPHN</name>
<dbReference type="AlphaFoldDB" id="A0A0J7Y5I6"/>
<dbReference type="EMBL" id="JACU01000002">
    <property type="protein sequence ID" value="KMS59151.1"/>
    <property type="molecule type" value="Genomic_DNA"/>
</dbReference>
<dbReference type="PATRIC" id="fig|1114963.3.peg.483"/>